<sequence>MRRFAEAVHVRTGVVGGTAPAPAQFLWRGRFYVVHDVLACWRERSAWWEASVAAVHGADLPTGDPVEDTLAEVEREVWRVEASAGRSSSAGVYDLCRPAAPGTAATPAPLDDGAWRLLRVSD</sequence>
<dbReference type="Proteomes" id="UP000239485">
    <property type="component" value="Unassembled WGS sequence"/>
</dbReference>
<dbReference type="OrthoDB" id="5243842at2"/>
<accession>A0A2S6ILY8</accession>
<evidence type="ECO:0000313" key="2">
    <source>
        <dbReference type="EMBL" id="PPK95253.1"/>
    </source>
</evidence>
<dbReference type="InterPro" id="IPR045443">
    <property type="entry name" value="DUF6504"/>
</dbReference>
<keyword evidence="3" id="KW-1185">Reference proteome</keyword>
<gene>
    <name evidence="2" type="ORF">CLV92_10674</name>
</gene>
<comment type="caution">
    <text evidence="2">The sequence shown here is derived from an EMBL/GenBank/DDBJ whole genome shotgun (WGS) entry which is preliminary data.</text>
</comment>
<evidence type="ECO:0000259" key="1">
    <source>
        <dbReference type="Pfam" id="PF20114"/>
    </source>
</evidence>
<dbReference type="Pfam" id="PF20114">
    <property type="entry name" value="DUF6504"/>
    <property type="match status" value="1"/>
</dbReference>
<organism evidence="2 3">
    <name type="scientific">Kineococcus xinjiangensis</name>
    <dbReference type="NCBI Taxonomy" id="512762"/>
    <lineage>
        <taxon>Bacteria</taxon>
        <taxon>Bacillati</taxon>
        <taxon>Actinomycetota</taxon>
        <taxon>Actinomycetes</taxon>
        <taxon>Kineosporiales</taxon>
        <taxon>Kineosporiaceae</taxon>
        <taxon>Kineococcus</taxon>
    </lineage>
</organism>
<name>A0A2S6ILY8_9ACTN</name>
<dbReference type="AlphaFoldDB" id="A0A2S6ILY8"/>
<evidence type="ECO:0000313" key="3">
    <source>
        <dbReference type="Proteomes" id="UP000239485"/>
    </source>
</evidence>
<dbReference type="EMBL" id="PTJD01000006">
    <property type="protein sequence ID" value="PPK95253.1"/>
    <property type="molecule type" value="Genomic_DNA"/>
</dbReference>
<proteinExistence type="predicted"/>
<reference evidence="2 3" key="1">
    <citation type="submission" date="2018-02" db="EMBL/GenBank/DDBJ databases">
        <title>Genomic Encyclopedia of Archaeal and Bacterial Type Strains, Phase II (KMG-II): from individual species to whole genera.</title>
        <authorList>
            <person name="Goeker M."/>
        </authorList>
    </citation>
    <scope>NUCLEOTIDE SEQUENCE [LARGE SCALE GENOMIC DNA]</scope>
    <source>
        <strain evidence="2 3">DSM 22857</strain>
    </source>
</reference>
<protein>
    <recommendedName>
        <fullName evidence="1">DUF6504 domain-containing protein</fullName>
    </recommendedName>
</protein>
<dbReference type="RefSeq" id="WP_104432642.1">
    <property type="nucleotide sequence ID" value="NZ_PTJD01000006.1"/>
</dbReference>
<feature type="domain" description="DUF6504" evidence="1">
    <location>
        <begin position="2"/>
        <end position="122"/>
    </location>
</feature>